<dbReference type="InterPro" id="IPR013520">
    <property type="entry name" value="Ribonucl_H"/>
</dbReference>
<dbReference type="SMART" id="SM00479">
    <property type="entry name" value="EXOIII"/>
    <property type="match status" value="1"/>
</dbReference>
<keyword evidence="2" id="KW-0378">Hydrolase</keyword>
<dbReference type="Gene3D" id="3.30.420.10">
    <property type="entry name" value="Ribonuclease H-like superfamily/Ribonuclease H"/>
    <property type="match status" value="1"/>
</dbReference>
<evidence type="ECO:0000313" key="5">
    <source>
        <dbReference type="EMBL" id="TCD04255.1"/>
    </source>
</evidence>
<dbReference type="Pfam" id="PF00929">
    <property type="entry name" value="RNase_T"/>
    <property type="match status" value="1"/>
</dbReference>
<organism evidence="5 6">
    <name type="scientific">Pedobacter frigidisoli</name>
    <dbReference type="NCBI Taxonomy" id="2530455"/>
    <lineage>
        <taxon>Bacteria</taxon>
        <taxon>Pseudomonadati</taxon>
        <taxon>Bacteroidota</taxon>
        <taxon>Sphingobacteriia</taxon>
        <taxon>Sphingobacteriales</taxon>
        <taxon>Sphingobacteriaceae</taxon>
        <taxon>Pedobacter</taxon>
    </lineage>
</organism>
<evidence type="ECO:0000259" key="4">
    <source>
        <dbReference type="SMART" id="SM00479"/>
    </source>
</evidence>
<dbReference type="PANTHER" id="PTHR30231">
    <property type="entry name" value="DNA POLYMERASE III SUBUNIT EPSILON"/>
    <property type="match status" value="1"/>
</dbReference>
<dbReference type="InterPro" id="IPR012337">
    <property type="entry name" value="RNaseH-like_sf"/>
</dbReference>
<dbReference type="AlphaFoldDB" id="A0A4R0NX90"/>
<dbReference type="PANTHER" id="PTHR30231:SF4">
    <property type="entry name" value="PROTEIN NEN2"/>
    <property type="match status" value="1"/>
</dbReference>
<protein>
    <submittedName>
        <fullName evidence="5">3'-5' exonuclease</fullName>
    </submittedName>
</protein>
<reference evidence="5 6" key="1">
    <citation type="submission" date="2019-02" db="EMBL/GenBank/DDBJ databases">
        <title>Pedobacter sp. RP-3-11 sp. nov., isolated from Arctic soil.</title>
        <authorList>
            <person name="Dahal R.H."/>
        </authorList>
    </citation>
    <scope>NUCLEOTIDE SEQUENCE [LARGE SCALE GENOMIC DNA]</scope>
    <source>
        <strain evidence="5 6">RP-3-11</strain>
    </source>
</reference>
<keyword evidence="1" id="KW-0540">Nuclease</keyword>
<evidence type="ECO:0000256" key="1">
    <source>
        <dbReference type="ARBA" id="ARBA00022722"/>
    </source>
</evidence>
<gene>
    <name evidence="5" type="ORF">EZ449_18275</name>
</gene>
<dbReference type="GO" id="GO:0003676">
    <property type="term" value="F:nucleic acid binding"/>
    <property type="evidence" value="ECO:0007669"/>
    <property type="project" value="InterPro"/>
</dbReference>
<dbReference type="Proteomes" id="UP000291485">
    <property type="component" value="Unassembled WGS sequence"/>
</dbReference>
<dbReference type="SUPFAM" id="SSF53098">
    <property type="entry name" value="Ribonuclease H-like"/>
    <property type="match status" value="1"/>
</dbReference>
<keyword evidence="3 5" id="KW-0269">Exonuclease</keyword>
<evidence type="ECO:0000313" key="6">
    <source>
        <dbReference type="Proteomes" id="UP000291485"/>
    </source>
</evidence>
<evidence type="ECO:0000256" key="3">
    <source>
        <dbReference type="ARBA" id="ARBA00022839"/>
    </source>
</evidence>
<proteinExistence type="predicted"/>
<name>A0A4R0NX90_9SPHI</name>
<keyword evidence="6" id="KW-1185">Reference proteome</keyword>
<dbReference type="CDD" id="cd06127">
    <property type="entry name" value="DEDDh"/>
    <property type="match status" value="1"/>
</dbReference>
<comment type="caution">
    <text evidence="5">The sequence shown here is derived from an EMBL/GenBank/DDBJ whole genome shotgun (WGS) entry which is preliminary data.</text>
</comment>
<accession>A0A4R0NX90</accession>
<sequence>MLTQIFSSLQDFFLLVDTETSGLPKNWSAPYADEKSWPYIIQFAWIIYDKNYNEVKRENHYINNNDFKIAQSSQNIHHITKDYLVAHGEDRKNVMLKFEEDVENYKPLIIGHFMEFDYHMINVEYERIGVSSIFKKQPFFCTMKASAPFVKNPSVELLKLNAFYAELFDEEPKASHNALSDALNTAKIFFHLLTSGQINQSVIASQDNDFALERNPSSGISKARKIINRLFSFVFYG</sequence>
<dbReference type="InterPro" id="IPR036397">
    <property type="entry name" value="RNaseH_sf"/>
</dbReference>
<dbReference type="GO" id="GO:0006259">
    <property type="term" value="P:DNA metabolic process"/>
    <property type="evidence" value="ECO:0007669"/>
    <property type="project" value="UniProtKB-ARBA"/>
</dbReference>
<dbReference type="OrthoDB" id="9804290at2"/>
<dbReference type="GO" id="GO:0008408">
    <property type="term" value="F:3'-5' exonuclease activity"/>
    <property type="evidence" value="ECO:0007669"/>
    <property type="project" value="TreeGrafter"/>
</dbReference>
<dbReference type="EMBL" id="SJSN01000016">
    <property type="protein sequence ID" value="TCD04255.1"/>
    <property type="molecule type" value="Genomic_DNA"/>
</dbReference>
<evidence type="ECO:0000256" key="2">
    <source>
        <dbReference type="ARBA" id="ARBA00022801"/>
    </source>
</evidence>
<feature type="domain" description="Exonuclease" evidence="4">
    <location>
        <begin position="12"/>
        <end position="198"/>
    </location>
</feature>